<sequence>MSDDVLALRAAARSAGRLARDARHAAGLVAAADGVRWRSAGADQYRARLAEQRRDLLDRADTLDDLSGALLRHARQVEHNLSLVKSGLSVVAPVVGPSGVLW</sequence>
<comment type="caution">
    <text evidence="1">The sequence shown here is derived from an EMBL/GenBank/DDBJ whole genome shotgun (WGS) entry which is preliminary data.</text>
</comment>
<organism evidence="1 2">
    <name type="scientific">Metallococcus carri</name>
    <dbReference type="NCBI Taxonomy" id="1656884"/>
    <lineage>
        <taxon>Bacteria</taxon>
        <taxon>Bacillati</taxon>
        <taxon>Actinomycetota</taxon>
        <taxon>Actinomycetes</taxon>
        <taxon>Micrococcales</taxon>
        <taxon>Dermacoccaceae</taxon>
        <taxon>Metallococcus</taxon>
    </lineage>
</organism>
<protein>
    <submittedName>
        <fullName evidence="1">Uncharacterized protein</fullName>
    </submittedName>
</protein>
<reference evidence="1" key="1">
    <citation type="submission" date="2020-03" db="EMBL/GenBank/DDBJ databases">
        <title>Draft sequencing of Calidifontibacter sp. DB0510.</title>
        <authorList>
            <person name="Kim D.-U."/>
        </authorList>
    </citation>
    <scope>NUCLEOTIDE SEQUENCE</scope>
    <source>
        <strain evidence="1">DB0510</strain>
    </source>
</reference>
<gene>
    <name evidence="1" type="ORF">G9U51_13170</name>
</gene>
<dbReference type="Proteomes" id="UP000744769">
    <property type="component" value="Unassembled WGS sequence"/>
</dbReference>
<evidence type="ECO:0000313" key="1">
    <source>
        <dbReference type="EMBL" id="NHN56730.1"/>
    </source>
</evidence>
<proteinExistence type="predicted"/>
<evidence type="ECO:0000313" key="2">
    <source>
        <dbReference type="Proteomes" id="UP000744769"/>
    </source>
</evidence>
<dbReference type="EMBL" id="JAAOIV010000010">
    <property type="protein sequence ID" value="NHN56730.1"/>
    <property type="molecule type" value="Genomic_DNA"/>
</dbReference>
<dbReference type="RefSeq" id="WP_166197396.1">
    <property type="nucleotide sequence ID" value="NZ_JAAOIV010000010.1"/>
</dbReference>
<accession>A0A967EAY5</accession>
<dbReference type="AlphaFoldDB" id="A0A967EAY5"/>
<keyword evidence="2" id="KW-1185">Reference proteome</keyword>
<name>A0A967EAY5_9MICO</name>